<organism evidence="2 3">
    <name type="scientific">Duganella aquatilis</name>
    <dbReference type="NCBI Taxonomy" id="2666082"/>
    <lineage>
        <taxon>Bacteria</taxon>
        <taxon>Pseudomonadati</taxon>
        <taxon>Pseudomonadota</taxon>
        <taxon>Betaproteobacteria</taxon>
        <taxon>Burkholderiales</taxon>
        <taxon>Oxalobacteraceae</taxon>
        <taxon>Telluria group</taxon>
        <taxon>Duganella</taxon>
    </lineage>
</organism>
<evidence type="ECO:0000256" key="1">
    <source>
        <dbReference type="SAM" id="SignalP"/>
    </source>
</evidence>
<comment type="caution">
    <text evidence="2">The sequence shown here is derived from an EMBL/GenBank/DDBJ whole genome shotgun (WGS) entry which is preliminary data.</text>
</comment>
<dbReference type="EMBL" id="WKJL01000006">
    <property type="protein sequence ID" value="MRW84621.1"/>
    <property type="molecule type" value="Genomic_DNA"/>
</dbReference>
<evidence type="ECO:0000313" key="2">
    <source>
        <dbReference type="EMBL" id="MRW84621.1"/>
    </source>
</evidence>
<gene>
    <name evidence="2" type="ORF">GJ698_11040</name>
</gene>
<reference evidence="2 3" key="1">
    <citation type="submission" date="2019-11" db="EMBL/GenBank/DDBJ databases">
        <title>Novel species isolated from a subtropical stream in China.</title>
        <authorList>
            <person name="Lu H."/>
        </authorList>
    </citation>
    <scope>NUCLEOTIDE SEQUENCE [LARGE SCALE GENOMIC DNA]</scope>
    <source>
        <strain evidence="2 3">FT26W</strain>
    </source>
</reference>
<dbReference type="Proteomes" id="UP000439986">
    <property type="component" value="Unassembled WGS sequence"/>
</dbReference>
<dbReference type="RefSeq" id="WP_154357673.1">
    <property type="nucleotide sequence ID" value="NZ_WKJL01000006.1"/>
</dbReference>
<feature type="signal peptide" evidence="1">
    <location>
        <begin position="1"/>
        <end position="20"/>
    </location>
</feature>
<name>A0A844D0Y9_9BURK</name>
<keyword evidence="1" id="KW-0732">Signal</keyword>
<proteinExistence type="predicted"/>
<protein>
    <submittedName>
        <fullName evidence="2">Uncharacterized protein</fullName>
    </submittedName>
</protein>
<keyword evidence="3" id="KW-1185">Reference proteome</keyword>
<accession>A0A844D0Y9</accession>
<sequence length="170" mass="18812">MSKNALLFCMCVVVTALCSAAPTASDRIRFDGIGDIKIGQTFDEVSKLWPSEIKPIPPGLKASPDCYHVSPTNHPGVTLMFRHDHLVRIDLTKKTGQTKSGVRIGDDFAVLKRHYQDAVFTNQNSSVEDRQVTISSPDKKYAFRFYFEHSKIASISSGQVDAVALDEGCY</sequence>
<dbReference type="AlphaFoldDB" id="A0A844D0Y9"/>
<feature type="chain" id="PRO_5032800708" evidence="1">
    <location>
        <begin position="21"/>
        <end position="170"/>
    </location>
</feature>
<evidence type="ECO:0000313" key="3">
    <source>
        <dbReference type="Proteomes" id="UP000439986"/>
    </source>
</evidence>